<reference evidence="8" key="1">
    <citation type="submission" date="2020-05" db="EMBL/GenBank/DDBJ databases">
        <title>Phylogenomic resolution of chytrid fungi.</title>
        <authorList>
            <person name="Stajich J.E."/>
            <person name="Amses K."/>
            <person name="Simmons R."/>
            <person name="Seto K."/>
            <person name="Myers J."/>
            <person name="Bonds A."/>
            <person name="Quandt C.A."/>
            <person name="Barry K."/>
            <person name="Liu P."/>
            <person name="Grigoriev I."/>
            <person name="Longcore J.E."/>
            <person name="James T.Y."/>
        </authorList>
    </citation>
    <scope>NUCLEOTIDE SEQUENCE</scope>
    <source>
        <strain evidence="8">JEL0513</strain>
    </source>
</reference>
<keyword evidence="3 6" id="KW-1133">Transmembrane helix</keyword>
<feature type="compositionally biased region" description="Polar residues" evidence="5">
    <location>
        <begin position="826"/>
        <end position="837"/>
    </location>
</feature>
<dbReference type="InterPro" id="IPR015915">
    <property type="entry name" value="Kelch-typ_b-propeller"/>
</dbReference>
<feature type="compositionally biased region" description="Gly residues" evidence="5">
    <location>
        <begin position="780"/>
        <end position="795"/>
    </location>
</feature>
<evidence type="ECO:0000256" key="1">
    <source>
        <dbReference type="ARBA" id="ARBA00004167"/>
    </source>
</evidence>
<evidence type="ECO:0000256" key="4">
    <source>
        <dbReference type="ARBA" id="ARBA00023136"/>
    </source>
</evidence>
<feature type="compositionally biased region" description="Gly residues" evidence="5">
    <location>
        <begin position="670"/>
        <end position="679"/>
    </location>
</feature>
<feature type="compositionally biased region" description="Acidic residues" evidence="5">
    <location>
        <begin position="610"/>
        <end position="620"/>
    </location>
</feature>
<feature type="compositionally biased region" description="Basic and acidic residues" evidence="5">
    <location>
        <begin position="621"/>
        <end position="639"/>
    </location>
</feature>
<evidence type="ECO:0000256" key="5">
    <source>
        <dbReference type="SAM" id="MobiDB-lite"/>
    </source>
</evidence>
<feature type="compositionally biased region" description="Polar residues" evidence="5">
    <location>
        <begin position="765"/>
        <end position="775"/>
    </location>
</feature>
<dbReference type="GO" id="GO:0071944">
    <property type="term" value="C:cell periphery"/>
    <property type="evidence" value="ECO:0007669"/>
    <property type="project" value="UniProtKB-ARBA"/>
</dbReference>
<feature type="region of interest" description="Disordered" evidence="5">
    <location>
        <begin position="61"/>
        <end position="106"/>
    </location>
</feature>
<feature type="compositionally biased region" description="Polar residues" evidence="5">
    <location>
        <begin position="695"/>
        <end position="706"/>
    </location>
</feature>
<feature type="compositionally biased region" description="Polar residues" evidence="5">
    <location>
        <begin position="796"/>
        <end position="818"/>
    </location>
</feature>
<feature type="compositionally biased region" description="Low complexity" evidence="5">
    <location>
        <begin position="61"/>
        <end position="99"/>
    </location>
</feature>
<dbReference type="SUPFAM" id="SSF117281">
    <property type="entry name" value="Kelch motif"/>
    <property type="match status" value="1"/>
</dbReference>
<dbReference type="Proteomes" id="UP001211907">
    <property type="component" value="Unassembled WGS sequence"/>
</dbReference>
<gene>
    <name evidence="8" type="ORF">HK100_011393</name>
</gene>
<evidence type="ECO:0000313" key="8">
    <source>
        <dbReference type="EMBL" id="KAJ3143094.1"/>
    </source>
</evidence>
<feature type="region of interest" description="Disordered" evidence="5">
    <location>
        <begin position="484"/>
        <end position="509"/>
    </location>
</feature>
<feature type="signal peptide" evidence="7">
    <location>
        <begin position="1"/>
        <end position="26"/>
    </location>
</feature>
<dbReference type="GO" id="GO:0016020">
    <property type="term" value="C:membrane"/>
    <property type="evidence" value="ECO:0007669"/>
    <property type="project" value="UniProtKB-SubCell"/>
</dbReference>
<dbReference type="Pfam" id="PF24681">
    <property type="entry name" value="Kelch_KLHDC2_KLHL20_DRC7"/>
    <property type="match status" value="1"/>
</dbReference>
<dbReference type="AlphaFoldDB" id="A0AAD5XMX5"/>
<keyword evidence="7" id="KW-0732">Signal</keyword>
<sequence>MEWKFGWSSALTLLLIAGQATDPVHAQAVTTTTATVVTSAAVPTTSTQSAAIIVGGSSTTTSLSANTSSTASNATTSSTATSSSTATGSVSVTNGQTTLSGGGTPLGSGAATTAPATRFGAAAHLIWDQAVAVFIGGLGGTWNLNAALSVDASIAVLSLHSGFTAGIGGGSWLTAPSTTLVDAPATAVDPRLTSYAASAIARSVDVNVAGANVDLFFYLFGDSDNPTTSAVYLYDPAAPSEFYSFNDHVTAASPRIRAASCLLDSETMLIHGGLSGPDNSPTTITLQDTYLLNLVNSTTSNNAWTSKTSSIASDPYLHDHVMECVEGVAYMLSGITADENSDGTLVASSMSNVYVYTYDSDITAGSWTKHSTIADPENGSPPPRRSATLTAVSSTSNILLLHGGVQVDLDYTYKDLWQLDTSTFQWKQLTNSPYLRHSHNAFMVNNYLVAAFGVVSNNSDPNPPIPGIVAYDVSNNVWGNLPGGITAQTPPALPTHTGSSDSQTSNTPSGGSGIILSTAAIAGIAAGGGAIIIIVIAAIILRRKRIERDEQKEIEQKMNERLRREDMDRELALQGILGSSAQTPMGRQVGGELARVIQHNLTGVRSVEPSTDDDSLTSDADDPHVFKFGPKEQLNDERKRSKYLAPPSVGNRHSYVSGTSGVSYPSGSGISRGGSGGDIDGTTTTDDDDDDDELQTTSTRPNSQAPGSPELTAEKEKDSTSVKKKLRASIIDVVSKRSSSSRNGGNFKKDEPLRPWELPGMGTIKSPSATRSSAVSPLGNPGGSSSGAGGPGGGRLSQNSQIDRSFLSPDQRSFSPAQSDMYKTGSRYSMNSSVQSGASGGEQFDESQYMRSLFAQFTDAQILESWNSYVAYTGQIYTLQQIVALRAIYGKDNL</sequence>
<keyword evidence="2 6" id="KW-0812">Transmembrane</keyword>
<evidence type="ECO:0000256" key="3">
    <source>
        <dbReference type="ARBA" id="ARBA00022989"/>
    </source>
</evidence>
<dbReference type="PANTHER" id="PTHR15549:SF30">
    <property type="entry name" value="MID2 DOMAIN-CONTAINING PROTEIN"/>
    <property type="match status" value="1"/>
</dbReference>
<dbReference type="PANTHER" id="PTHR15549">
    <property type="entry name" value="PAIRED IMMUNOGLOBULIN-LIKE TYPE 2 RECEPTOR"/>
    <property type="match status" value="1"/>
</dbReference>
<accession>A0AAD5XMX5</accession>
<evidence type="ECO:0000256" key="6">
    <source>
        <dbReference type="SAM" id="Phobius"/>
    </source>
</evidence>
<dbReference type="Gene3D" id="2.120.10.80">
    <property type="entry name" value="Kelch-type beta propeller"/>
    <property type="match status" value="2"/>
</dbReference>
<dbReference type="InterPro" id="IPR051694">
    <property type="entry name" value="Immunoregulatory_rcpt-like"/>
</dbReference>
<keyword evidence="4 6" id="KW-0472">Membrane</keyword>
<feature type="compositionally biased region" description="Basic and acidic residues" evidence="5">
    <location>
        <begin position="712"/>
        <end position="721"/>
    </location>
</feature>
<feature type="compositionally biased region" description="Acidic residues" evidence="5">
    <location>
        <begin position="685"/>
        <end position="694"/>
    </location>
</feature>
<comment type="caution">
    <text evidence="8">The sequence shown here is derived from an EMBL/GenBank/DDBJ whole genome shotgun (WGS) entry which is preliminary data.</text>
</comment>
<evidence type="ECO:0000313" key="9">
    <source>
        <dbReference type="Proteomes" id="UP001211907"/>
    </source>
</evidence>
<feature type="chain" id="PRO_5042242982" description="Galactose oxidase" evidence="7">
    <location>
        <begin position="27"/>
        <end position="894"/>
    </location>
</feature>
<proteinExistence type="predicted"/>
<organism evidence="8 9">
    <name type="scientific">Physocladia obscura</name>
    <dbReference type="NCBI Taxonomy" id="109957"/>
    <lineage>
        <taxon>Eukaryota</taxon>
        <taxon>Fungi</taxon>
        <taxon>Fungi incertae sedis</taxon>
        <taxon>Chytridiomycota</taxon>
        <taxon>Chytridiomycota incertae sedis</taxon>
        <taxon>Chytridiomycetes</taxon>
        <taxon>Chytridiales</taxon>
        <taxon>Chytriomycetaceae</taxon>
        <taxon>Physocladia</taxon>
    </lineage>
</organism>
<comment type="subcellular location">
    <subcellularLocation>
        <location evidence="1">Membrane</location>
        <topology evidence="1">Single-pass membrane protein</topology>
    </subcellularLocation>
</comment>
<name>A0AAD5XMX5_9FUNG</name>
<feature type="compositionally biased region" description="Polar residues" evidence="5">
    <location>
        <begin position="496"/>
        <end position="508"/>
    </location>
</feature>
<feature type="compositionally biased region" description="Polar residues" evidence="5">
    <location>
        <begin position="654"/>
        <end position="665"/>
    </location>
</feature>
<feature type="compositionally biased region" description="Low complexity" evidence="5">
    <location>
        <begin position="729"/>
        <end position="746"/>
    </location>
</feature>
<feature type="transmembrane region" description="Helical" evidence="6">
    <location>
        <begin position="514"/>
        <end position="541"/>
    </location>
</feature>
<feature type="region of interest" description="Disordered" evidence="5">
    <location>
        <begin position="604"/>
        <end position="842"/>
    </location>
</feature>
<evidence type="ECO:0008006" key="10">
    <source>
        <dbReference type="Google" id="ProtNLM"/>
    </source>
</evidence>
<keyword evidence="9" id="KW-1185">Reference proteome</keyword>
<protein>
    <recommendedName>
        <fullName evidence="10">Galactose oxidase</fullName>
    </recommendedName>
</protein>
<dbReference type="EMBL" id="JADGJH010000007">
    <property type="protein sequence ID" value="KAJ3143094.1"/>
    <property type="molecule type" value="Genomic_DNA"/>
</dbReference>
<evidence type="ECO:0000256" key="7">
    <source>
        <dbReference type="SAM" id="SignalP"/>
    </source>
</evidence>
<evidence type="ECO:0000256" key="2">
    <source>
        <dbReference type="ARBA" id="ARBA00022692"/>
    </source>
</evidence>